<proteinExistence type="predicted"/>
<protein>
    <submittedName>
        <fullName evidence="1">Uncharacterized protein</fullName>
    </submittedName>
</protein>
<dbReference type="EMBL" id="AMCI01002975">
    <property type="protein sequence ID" value="EJX01401.1"/>
    <property type="molecule type" value="Genomic_DNA"/>
</dbReference>
<organism evidence="1">
    <name type="scientific">gut metagenome</name>
    <dbReference type="NCBI Taxonomy" id="749906"/>
    <lineage>
        <taxon>unclassified sequences</taxon>
        <taxon>metagenomes</taxon>
        <taxon>organismal metagenomes</taxon>
    </lineage>
</organism>
<evidence type="ECO:0000313" key="1">
    <source>
        <dbReference type="EMBL" id="EJX01401.1"/>
    </source>
</evidence>
<reference evidence="1" key="1">
    <citation type="journal article" date="2012" name="PLoS ONE">
        <title>Gene sets for utilization of primary and secondary nutrition supplies in the distal gut of endangered iberian lynx.</title>
        <authorList>
            <person name="Alcaide M."/>
            <person name="Messina E."/>
            <person name="Richter M."/>
            <person name="Bargiela R."/>
            <person name="Peplies J."/>
            <person name="Huws S.A."/>
            <person name="Newbold C.J."/>
            <person name="Golyshin P.N."/>
            <person name="Simon M.A."/>
            <person name="Lopez G."/>
            <person name="Yakimov M.M."/>
            <person name="Ferrer M."/>
        </authorList>
    </citation>
    <scope>NUCLEOTIDE SEQUENCE</scope>
</reference>
<comment type="caution">
    <text evidence="1">The sequence shown here is derived from an EMBL/GenBank/DDBJ whole genome shotgun (WGS) entry which is preliminary data.</text>
</comment>
<accession>J9CMR0</accession>
<gene>
    <name evidence="1" type="ORF">EVA_10493</name>
</gene>
<sequence length="125" mass="14186">MSWLWPVTIHTGRIGVLWKWKKRKRSQPMSRVLYTMFSQRCVCHLSGCTVTSAIYRPTLQSAMSLGGQPSNFGLRGLSTSEVHSPKCHHPAGGLLHHLLTLTIFKTRKMAVVFFYTSLPLRTTSR</sequence>
<dbReference type="AlphaFoldDB" id="J9CMR0"/>
<name>J9CMR0_9ZZZZ</name>